<evidence type="ECO:0000256" key="1">
    <source>
        <dbReference type="ARBA" id="ARBA00004236"/>
    </source>
</evidence>
<feature type="transmembrane region" description="Helical" evidence="6">
    <location>
        <begin position="355"/>
        <end position="376"/>
    </location>
</feature>
<keyword evidence="8" id="KW-1185">Reference proteome</keyword>
<dbReference type="PANTHER" id="PTHR35791:SF1">
    <property type="entry name" value="UPF0754 MEMBRANE PROTEIN YHEB"/>
    <property type="match status" value="1"/>
</dbReference>
<name>A0ABR9QE48_9BACI</name>
<keyword evidence="5 6" id="KW-0472">Membrane</keyword>
<keyword evidence="4 6" id="KW-1133">Transmembrane helix</keyword>
<dbReference type="EMBL" id="JADCLJ010000006">
    <property type="protein sequence ID" value="MBE4906774.1"/>
    <property type="molecule type" value="Genomic_DNA"/>
</dbReference>
<evidence type="ECO:0000313" key="7">
    <source>
        <dbReference type="EMBL" id="MBE4906774.1"/>
    </source>
</evidence>
<sequence length="377" mass="42610">MNGFVIVLFMAVIGAAIGGVTNSLAIKMLFRPYKAIYIGGKRLPFTPGLIPKRREELATQLGRMVVDHLLTPESIRSKFSDPRFKAEMVEWAQEEANKLLISEKTLNQLATQFGMDELDNKINDKIKDYIEKKYEQIMSDLREKELSEVIPSELLEKVDSKIPSLSEYIAQKAVDYFSSAEGKRKVGRMIDDFLATRGMLGNMVQMFLGNGSLIDKVQPEIIKFLKNDGTKELLTTILQNEWEKIKALKANELEDKVGSKLVVSILQDQVTTHLNISQYLNMSVSEVVSPIRDRVIAEWIPTAVEKTGELIASRVEEMMERLQLAEIVKKQVESFAVDRLEDMVLSISRREFKMITYLGALLGGMIGIVQGMIVLLM</sequence>
<dbReference type="Proteomes" id="UP001516662">
    <property type="component" value="Unassembled WGS sequence"/>
</dbReference>
<keyword evidence="3 6" id="KW-0812">Transmembrane</keyword>
<evidence type="ECO:0000313" key="8">
    <source>
        <dbReference type="Proteomes" id="UP001516662"/>
    </source>
</evidence>
<organism evidence="7 8">
    <name type="scientific">Litchfieldia luteola</name>
    <dbReference type="NCBI Taxonomy" id="682179"/>
    <lineage>
        <taxon>Bacteria</taxon>
        <taxon>Bacillati</taxon>
        <taxon>Bacillota</taxon>
        <taxon>Bacilli</taxon>
        <taxon>Bacillales</taxon>
        <taxon>Bacillaceae</taxon>
        <taxon>Litchfieldia</taxon>
    </lineage>
</organism>
<dbReference type="InterPro" id="IPR016991">
    <property type="entry name" value="UCP032178"/>
</dbReference>
<proteinExistence type="inferred from homology"/>
<dbReference type="InterPro" id="IPR007383">
    <property type="entry name" value="DUF445"/>
</dbReference>
<dbReference type="PANTHER" id="PTHR35791">
    <property type="entry name" value="UPF0754 MEMBRANE PROTEIN YHEB"/>
    <property type="match status" value="1"/>
</dbReference>
<comment type="subcellular location">
    <subcellularLocation>
        <location evidence="1">Cell membrane</location>
    </subcellularLocation>
</comment>
<feature type="transmembrane region" description="Helical" evidence="6">
    <location>
        <begin position="6"/>
        <end position="26"/>
    </location>
</feature>
<comment type="similarity">
    <text evidence="2">Belongs to the UPF0754 family.</text>
</comment>
<gene>
    <name evidence="7" type="ORF">IMZ08_01720</name>
</gene>
<evidence type="ECO:0000256" key="6">
    <source>
        <dbReference type="SAM" id="Phobius"/>
    </source>
</evidence>
<protein>
    <submittedName>
        <fullName evidence="7">DUF445 domain-containing protein</fullName>
    </submittedName>
</protein>
<comment type="caution">
    <text evidence="7">The sequence shown here is derived from an EMBL/GenBank/DDBJ whole genome shotgun (WGS) entry which is preliminary data.</text>
</comment>
<evidence type="ECO:0000256" key="3">
    <source>
        <dbReference type="ARBA" id="ARBA00022692"/>
    </source>
</evidence>
<evidence type="ECO:0000256" key="4">
    <source>
        <dbReference type="ARBA" id="ARBA00022989"/>
    </source>
</evidence>
<evidence type="ECO:0000256" key="5">
    <source>
        <dbReference type="ARBA" id="ARBA00023136"/>
    </source>
</evidence>
<evidence type="ECO:0000256" key="2">
    <source>
        <dbReference type="ARBA" id="ARBA00008053"/>
    </source>
</evidence>
<dbReference type="PIRSF" id="PIRSF032178">
    <property type="entry name" value="UCP032178"/>
    <property type="match status" value="1"/>
</dbReference>
<reference evidence="7 8" key="1">
    <citation type="submission" date="2020-10" db="EMBL/GenBank/DDBJ databases">
        <title>Bacillus sp. HD4P25, an endophyte from a halophyte.</title>
        <authorList>
            <person name="Sun J.-Q."/>
        </authorList>
    </citation>
    <scope>NUCLEOTIDE SEQUENCE [LARGE SCALE GENOMIC DNA]</scope>
    <source>
        <strain evidence="7 8">YIM 93174</strain>
    </source>
</reference>
<dbReference type="Pfam" id="PF04286">
    <property type="entry name" value="DUF445"/>
    <property type="match status" value="1"/>
</dbReference>
<accession>A0ABR9QE48</accession>
<dbReference type="RefSeq" id="WP_193534265.1">
    <property type="nucleotide sequence ID" value="NZ_JADCLJ010000006.1"/>
</dbReference>